<feature type="region of interest" description="Disordered" evidence="1">
    <location>
        <begin position="1"/>
        <end position="48"/>
    </location>
</feature>
<name>A0A098GFB7_LEGMI</name>
<proteinExistence type="predicted"/>
<evidence type="ECO:0000313" key="2">
    <source>
        <dbReference type="EMBL" id="CEG60677.1"/>
    </source>
</evidence>
<dbReference type="HOGENOM" id="CLU_3158753_0_0_6"/>
<evidence type="ECO:0000256" key="1">
    <source>
        <dbReference type="SAM" id="MobiDB-lite"/>
    </source>
</evidence>
<dbReference type="KEGG" id="tmc:LMI_1370"/>
<feature type="compositionally biased region" description="Polar residues" evidence="1">
    <location>
        <begin position="11"/>
        <end position="27"/>
    </location>
</feature>
<dbReference type="EMBL" id="LN614830">
    <property type="protein sequence ID" value="CEG60677.1"/>
    <property type="molecule type" value="Genomic_DNA"/>
</dbReference>
<gene>
    <name evidence="2" type="ORF">LMI_1370</name>
</gene>
<reference evidence="3" key="1">
    <citation type="submission" date="2014-09" db="EMBL/GenBank/DDBJ databases">
        <authorList>
            <person name="Gomez-Valero L."/>
        </authorList>
    </citation>
    <scope>NUCLEOTIDE SEQUENCE [LARGE SCALE GENOMIC DNA]</scope>
    <source>
        <strain evidence="3">ATCC33218</strain>
    </source>
</reference>
<protein>
    <submittedName>
        <fullName evidence="2">Uncharacterized protein</fullName>
    </submittedName>
</protein>
<dbReference type="Proteomes" id="UP000032414">
    <property type="component" value="Chromosome I"/>
</dbReference>
<sequence>MISRFKDMQVNPLSKSIQGDKLSSSIPDKNRKGYFPLKRTSSGLSLGS</sequence>
<evidence type="ECO:0000313" key="3">
    <source>
        <dbReference type="Proteomes" id="UP000032414"/>
    </source>
</evidence>
<dbReference type="AlphaFoldDB" id="A0A098GFB7"/>
<accession>A0A098GFB7</accession>
<feature type="compositionally biased region" description="Polar residues" evidence="1">
    <location>
        <begin position="39"/>
        <end position="48"/>
    </location>
</feature>
<organism evidence="2 3">
    <name type="scientific">Legionella micdadei</name>
    <name type="common">Tatlockia micdadei</name>
    <dbReference type="NCBI Taxonomy" id="451"/>
    <lineage>
        <taxon>Bacteria</taxon>
        <taxon>Pseudomonadati</taxon>
        <taxon>Pseudomonadota</taxon>
        <taxon>Gammaproteobacteria</taxon>
        <taxon>Legionellales</taxon>
        <taxon>Legionellaceae</taxon>
        <taxon>Legionella</taxon>
    </lineage>
</organism>